<dbReference type="EMBL" id="CP003539">
    <property type="protein sequence ID" value="AFX98883.1"/>
    <property type="molecule type" value="Genomic_DNA"/>
</dbReference>
<name>K7Z4E4_9PROT</name>
<keyword evidence="1" id="KW-0472">Membrane</keyword>
<accession>K7Z4E4</accession>
<feature type="transmembrane region" description="Helical" evidence="1">
    <location>
        <begin position="12"/>
        <end position="32"/>
    </location>
</feature>
<sequence>MFFNKLLITNNYLILNILCSSIFTQILILRWLEGDLEILFCDKE</sequence>
<organism evidence="2 3">
    <name type="scientific">Candidatus Endolissoclinum faulkneri L2</name>
    <dbReference type="NCBI Taxonomy" id="1193729"/>
    <lineage>
        <taxon>Bacteria</taxon>
        <taxon>Pseudomonadati</taxon>
        <taxon>Pseudomonadota</taxon>
        <taxon>Alphaproteobacteria</taxon>
        <taxon>Rhodospirillales</taxon>
        <taxon>Rhodospirillaceae</taxon>
        <taxon>Candidatus Endolissoclinum</taxon>
    </lineage>
</organism>
<dbReference type="Proteomes" id="UP000010077">
    <property type="component" value="Chromosome"/>
</dbReference>
<protein>
    <submittedName>
        <fullName evidence="2">Uncharacterized protein</fullName>
    </submittedName>
</protein>
<evidence type="ECO:0000256" key="1">
    <source>
        <dbReference type="SAM" id="Phobius"/>
    </source>
</evidence>
<dbReference type="HOGENOM" id="CLU_3213802_0_0_5"/>
<proteinExistence type="predicted"/>
<evidence type="ECO:0000313" key="2">
    <source>
        <dbReference type="EMBL" id="AFX98883.1"/>
    </source>
</evidence>
<keyword evidence="3" id="KW-1185">Reference proteome</keyword>
<reference evidence="2 3" key="1">
    <citation type="journal article" date="2012" name="Proc. Natl. Acad. Sci. U.S.A.">
        <title>Genome streamlining and chemical defense in a coral reef symbiosis.</title>
        <authorList>
            <person name="Kwan J.C."/>
            <person name="Donia M.S."/>
            <person name="Han A.W."/>
            <person name="Hirose E."/>
            <person name="Haygood M.G."/>
            <person name="Schmidt E.W."/>
        </authorList>
    </citation>
    <scope>NUCLEOTIDE SEQUENCE [LARGE SCALE GENOMIC DNA]</scope>
    <source>
        <strain evidence="2 3">L2</strain>
    </source>
</reference>
<gene>
    <name evidence="2" type="ORF">A1OE_695</name>
</gene>
<keyword evidence="1" id="KW-0812">Transmembrane</keyword>
<keyword evidence="1" id="KW-1133">Transmembrane helix</keyword>
<dbReference type="AlphaFoldDB" id="K7Z4E4"/>
<evidence type="ECO:0000313" key="3">
    <source>
        <dbReference type="Proteomes" id="UP000010077"/>
    </source>
</evidence>
<dbReference type="KEGG" id="thal:A1OE_695"/>
<dbReference type="STRING" id="1193729.A1OE_695"/>